<organism evidence="3 4">
    <name type="scientific">Mycolicibacterium komossense</name>
    <dbReference type="NCBI Taxonomy" id="1779"/>
    <lineage>
        <taxon>Bacteria</taxon>
        <taxon>Bacillati</taxon>
        <taxon>Actinomycetota</taxon>
        <taxon>Actinomycetes</taxon>
        <taxon>Mycobacteriales</taxon>
        <taxon>Mycobacteriaceae</taxon>
        <taxon>Mycolicibacterium</taxon>
    </lineage>
</organism>
<dbReference type="InterPro" id="IPR009100">
    <property type="entry name" value="AcylCoA_DH/oxidase_NM_dom_sf"/>
</dbReference>
<feature type="domain" description="Acyl-CoA dehydrogenase C-terminal" evidence="2">
    <location>
        <begin position="241"/>
        <end position="379"/>
    </location>
</feature>
<dbReference type="InterPro" id="IPR046373">
    <property type="entry name" value="Acyl-CoA_Oxase/DH_mid-dom_sf"/>
</dbReference>
<reference evidence="3 4" key="1">
    <citation type="journal article" date="2022" name="BMC Genomics">
        <title>Comparative genome analysis of mycobacteria focusing on tRNA and non-coding RNA.</title>
        <authorList>
            <person name="Behra P.R.K."/>
            <person name="Pettersson B.M.F."/>
            <person name="Ramesh M."/>
            <person name="Das S."/>
            <person name="Dasgupta S."/>
            <person name="Kirsebom L.A."/>
        </authorList>
    </citation>
    <scope>NUCLEOTIDE SEQUENCE [LARGE SCALE GENOMIC DNA]</scope>
    <source>
        <strain evidence="3 4">DSM 44078</strain>
    </source>
</reference>
<dbReference type="Proteomes" id="UP001526201">
    <property type="component" value="Unassembled WGS sequence"/>
</dbReference>
<sequence>MPEPRQRTLLALGFPESKAVQIDDILTDLAGAAVAVDAERVLDPDCVKQLSALGIGAVRLEPADGGLGFSLPALFELLALIAHADSNLTQILRAHFIATEEFLRDSNRGADVPWLREIACGAVFGNATTELGSHQAGTVNTRITSRADGKYSISGTKFYATGSAYADWIQVLAADENGSHYNVTVDRFDGGVAIDNDWDGFGQRATVSGSARFDGAVVEEHQLCRIDADSDPFTDTVAQLVHLSTMVGIGARLLDDVTEQVRSRERHYSHASETTAAGDAQVQEIIGRGIAAVSVSKSSVRSAAEATQDYLDAHRVSRSDSTQLAERAHHLTNHAQVVIAPLLLALAGDVFEVGGASLLSSRMGLDRHWRNLRTLASHNPATFKARVLGESALLGTSLPSVWYSGRRE</sequence>
<name>A0ABT3CF08_9MYCO</name>
<proteinExistence type="predicted"/>
<protein>
    <submittedName>
        <fullName evidence="3">Acyl-CoA dehydrogenase family protein</fullName>
    </submittedName>
</protein>
<dbReference type="Gene3D" id="1.10.540.10">
    <property type="entry name" value="Acyl-CoA dehydrogenase/oxidase, N-terminal domain"/>
    <property type="match status" value="1"/>
</dbReference>
<keyword evidence="1" id="KW-0560">Oxidoreductase</keyword>
<dbReference type="InterPro" id="IPR037069">
    <property type="entry name" value="AcylCoA_DH/ox_N_sf"/>
</dbReference>
<dbReference type="PANTHER" id="PTHR43884">
    <property type="entry name" value="ACYL-COA DEHYDROGENASE"/>
    <property type="match status" value="1"/>
</dbReference>
<dbReference type="Gene3D" id="2.40.110.10">
    <property type="entry name" value="Butyryl-CoA Dehydrogenase, subunit A, domain 2"/>
    <property type="match status" value="1"/>
</dbReference>
<evidence type="ECO:0000313" key="4">
    <source>
        <dbReference type="Proteomes" id="UP001526201"/>
    </source>
</evidence>
<dbReference type="Pfam" id="PF08028">
    <property type="entry name" value="Acyl-CoA_dh_2"/>
    <property type="match status" value="1"/>
</dbReference>
<evidence type="ECO:0000256" key="1">
    <source>
        <dbReference type="ARBA" id="ARBA00023002"/>
    </source>
</evidence>
<dbReference type="PANTHER" id="PTHR43884:SF12">
    <property type="entry name" value="ISOVALERYL-COA DEHYDROGENASE, MITOCHONDRIAL-RELATED"/>
    <property type="match status" value="1"/>
</dbReference>
<dbReference type="EMBL" id="JACKTY010000031">
    <property type="protein sequence ID" value="MCV7228070.1"/>
    <property type="molecule type" value="Genomic_DNA"/>
</dbReference>
<comment type="caution">
    <text evidence="3">The sequence shown here is derived from an EMBL/GenBank/DDBJ whole genome shotgun (WGS) entry which is preliminary data.</text>
</comment>
<accession>A0ABT3CF08</accession>
<dbReference type="SUPFAM" id="SSF56645">
    <property type="entry name" value="Acyl-CoA dehydrogenase NM domain-like"/>
    <property type="match status" value="1"/>
</dbReference>
<dbReference type="Gene3D" id="1.20.140.10">
    <property type="entry name" value="Butyryl-CoA Dehydrogenase, subunit A, domain 3"/>
    <property type="match status" value="1"/>
</dbReference>
<dbReference type="SUPFAM" id="SSF47203">
    <property type="entry name" value="Acyl-CoA dehydrogenase C-terminal domain-like"/>
    <property type="match status" value="1"/>
</dbReference>
<dbReference type="InterPro" id="IPR013107">
    <property type="entry name" value="Acyl-CoA_DH_C"/>
</dbReference>
<keyword evidence="4" id="KW-1185">Reference proteome</keyword>
<evidence type="ECO:0000313" key="3">
    <source>
        <dbReference type="EMBL" id="MCV7228070.1"/>
    </source>
</evidence>
<dbReference type="InterPro" id="IPR036250">
    <property type="entry name" value="AcylCo_DH-like_C"/>
</dbReference>
<dbReference type="PIRSF" id="PIRSF016578">
    <property type="entry name" value="HsaA"/>
    <property type="match status" value="1"/>
</dbReference>
<dbReference type="RefSeq" id="WP_264069123.1">
    <property type="nucleotide sequence ID" value="NZ_JACKTY010000031.1"/>
</dbReference>
<gene>
    <name evidence="3" type="ORF">H7J73_18825</name>
</gene>
<evidence type="ECO:0000259" key="2">
    <source>
        <dbReference type="Pfam" id="PF08028"/>
    </source>
</evidence>